<evidence type="ECO:0000313" key="2">
    <source>
        <dbReference type="Proteomes" id="UP000759131"/>
    </source>
</evidence>
<accession>A0A7R9KHN1</accession>
<dbReference type="EMBL" id="OC856073">
    <property type="protein sequence ID" value="CAD7623163.1"/>
    <property type="molecule type" value="Genomic_DNA"/>
</dbReference>
<organism evidence="1">
    <name type="scientific">Medioppia subpectinata</name>
    <dbReference type="NCBI Taxonomy" id="1979941"/>
    <lineage>
        <taxon>Eukaryota</taxon>
        <taxon>Metazoa</taxon>
        <taxon>Ecdysozoa</taxon>
        <taxon>Arthropoda</taxon>
        <taxon>Chelicerata</taxon>
        <taxon>Arachnida</taxon>
        <taxon>Acari</taxon>
        <taxon>Acariformes</taxon>
        <taxon>Sarcoptiformes</taxon>
        <taxon>Oribatida</taxon>
        <taxon>Brachypylina</taxon>
        <taxon>Oppioidea</taxon>
        <taxon>Oppiidae</taxon>
        <taxon>Medioppia</taxon>
    </lineage>
</organism>
<sequence length="174" mass="20148">MITKIPLQYCSDDDYNDIDSNLRIREINLNKECPRHQRCYYLYKNNLNRHVLCVYYVQGVPKHLNDVSNKCLADNNNAIVKCQIESIPKDISPYSIKEYSCCGSYTALSCARNIAKKKCTAKDYDQVYEVIRQTRNNIYSTCKDYQRCNRSTSLGYSIPLIAMIGSSANKYFKS</sequence>
<evidence type="ECO:0000313" key="1">
    <source>
        <dbReference type="EMBL" id="CAD7623163.1"/>
    </source>
</evidence>
<name>A0A7R9KHN1_9ACAR</name>
<protein>
    <submittedName>
        <fullName evidence="1">Uncharacterized protein</fullName>
    </submittedName>
</protein>
<reference evidence="1" key="1">
    <citation type="submission" date="2020-11" db="EMBL/GenBank/DDBJ databases">
        <authorList>
            <person name="Tran Van P."/>
        </authorList>
    </citation>
    <scope>NUCLEOTIDE SEQUENCE</scope>
</reference>
<proteinExistence type="predicted"/>
<keyword evidence="2" id="KW-1185">Reference proteome</keyword>
<gene>
    <name evidence="1" type="ORF">OSB1V03_LOCUS3623</name>
</gene>
<dbReference type="Proteomes" id="UP000759131">
    <property type="component" value="Unassembled WGS sequence"/>
</dbReference>
<dbReference type="AlphaFoldDB" id="A0A7R9KHN1"/>
<dbReference type="EMBL" id="CAJPIZ010001498">
    <property type="protein sequence ID" value="CAG2103593.1"/>
    <property type="molecule type" value="Genomic_DNA"/>
</dbReference>